<feature type="region of interest" description="Disordered" evidence="1">
    <location>
        <begin position="385"/>
        <end position="407"/>
    </location>
</feature>
<sequence length="407" mass="46115">MSLNNFLENWAVGCGANQSWKTIPGVRGIVGERPHQQLSLCGEWSCVNSSSPLSRHRPPRQSSARSLNNECPSRGSKSCVAWDVQVDCLLEVEWCRARKTVKDHQDKQWTQTDGNKLETIVAATEDFIESLVSAVKKLTTHHFIARNQALYLFRARKTLIMNHVFYRFFLSAMERPTRVRKQSSRLPDFELGEDSGKLVRGGNGQEGVVDVVEKLEGLCEGSIPAIVEEANLIPTPDVGDTEHGIGEESEEEREEDGVRVMKRGKKMGVRVMKRMKKMGRQWNLSNAHLDNRNATVLHEGVGNLFTRRERNRKHGHKFGVWKVLSDGILYRCNRRPKLNPCKFSVLQSRNTITQRGDHIVSCPKEENVYESLVIYRDAKREGLKSKGKSAKALLTPSSQRILRQTGT</sequence>
<evidence type="ECO:0000313" key="3">
    <source>
        <dbReference type="Proteomes" id="UP000000305"/>
    </source>
</evidence>
<dbReference type="InParanoid" id="E9H591"/>
<keyword evidence="3" id="KW-1185">Reference proteome</keyword>
<evidence type="ECO:0000256" key="1">
    <source>
        <dbReference type="SAM" id="MobiDB-lite"/>
    </source>
</evidence>
<evidence type="ECO:0000313" key="2">
    <source>
        <dbReference type="EMBL" id="EFX73088.1"/>
    </source>
</evidence>
<feature type="region of interest" description="Disordered" evidence="1">
    <location>
        <begin position="237"/>
        <end position="258"/>
    </location>
</feature>
<feature type="region of interest" description="Disordered" evidence="1">
    <location>
        <begin position="52"/>
        <end position="76"/>
    </location>
</feature>
<dbReference type="PANTHER" id="PTHR20956">
    <property type="entry name" value="HEH2P"/>
    <property type="match status" value="1"/>
</dbReference>
<dbReference type="PANTHER" id="PTHR20956:SF12">
    <property type="entry name" value="FLYWCH-TYPE DOMAIN-CONTAINING PROTEIN"/>
    <property type="match status" value="1"/>
</dbReference>
<gene>
    <name evidence="2" type="ORF">DAPPUDRAFT_110111</name>
</gene>
<dbReference type="AlphaFoldDB" id="E9H591"/>
<name>E9H591_DAPPU</name>
<dbReference type="EMBL" id="GL732593">
    <property type="protein sequence ID" value="EFX73088.1"/>
    <property type="molecule type" value="Genomic_DNA"/>
</dbReference>
<organism evidence="2 3">
    <name type="scientific">Daphnia pulex</name>
    <name type="common">Water flea</name>
    <dbReference type="NCBI Taxonomy" id="6669"/>
    <lineage>
        <taxon>Eukaryota</taxon>
        <taxon>Metazoa</taxon>
        <taxon>Ecdysozoa</taxon>
        <taxon>Arthropoda</taxon>
        <taxon>Crustacea</taxon>
        <taxon>Branchiopoda</taxon>
        <taxon>Diplostraca</taxon>
        <taxon>Cladocera</taxon>
        <taxon>Anomopoda</taxon>
        <taxon>Daphniidae</taxon>
        <taxon>Daphnia</taxon>
    </lineage>
</organism>
<dbReference type="Proteomes" id="UP000000305">
    <property type="component" value="Unassembled WGS sequence"/>
</dbReference>
<feature type="compositionally biased region" description="Polar residues" evidence="1">
    <location>
        <begin position="395"/>
        <end position="407"/>
    </location>
</feature>
<accession>E9H591</accession>
<protein>
    <submittedName>
        <fullName evidence="2">Uncharacterized protein</fullName>
    </submittedName>
</protein>
<dbReference type="HOGENOM" id="CLU_676643_0_0_1"/>
<reference evidence="2 3" key="1">
    <citation type="journal article" date="2011" name="Science">
        <title>The ecoresponsive genome of Daphnia pulex.</title>
        <authorList>
            <person name="Colbourne J.K."/>
            <person name="Pfrender M.E."/>
            <person name="Gilbert D."/>
            <person name="Thomas W.K."/>
            <person name="Tucker A."/>
            <person name="Oakley T.H."/>
            <person name="Tokishita S."/>
            <person name="Aerts A."/>
            <person name="Arnold G.J."/>
            <person name="Basu M.K."/>
            <person name="Bauer D.J."/>
            <person name="Caceres C.E."/>
            <person name="Carmel L."/>
            <person name="Casola C."/>
            <person name="Choi J.H."/>
            <person name="Detter J.C."/>
            <person name="Dong Q."/>
            <person name="Dusheyko S."/>
            <person name="Eads B.D."/>
            <person name="Frohlich T."/>
            <person name="Geiler-Samerotte K.A."/>
            <person name="Gerlach D."/>
            <person name="Hatcher P."/>
            <person name="Jogdeo S."/>
            <person name="Krijgsveld J."/>
            <person name="Kriventseva E.V."/>
            <person name="Kultz D."/>
            <person name="Laforsch C."/>
            <person name="Lindquist E."/>
            <person name="Lopez J."/>
            <person name="Manak J.R."/>
            <person name="Muller J."/>
            <person name="Pangilinan J."/>
            <person name="Patwardhan R.P."/>
            <person name="Pitluck S."/>
            <person name="Pritham E.J."/>
            <person name="Rechtsteiner A."/>
            <person name="Rho M."/>
            <person name="Rogozin I.B."/>
            <person name="Sakarya O."/>
            <person name="Salamov A."/>
            <person name="Schaack S."/>
            <person name="Shapiro H."/>
            <person name="Shiga Y."/>
            <person name="Skalitzky C."/>
            <person name="Smith Z."/>
            <person name="Souvorov A."/>
            <person name="Sung W."/>
            <person name="Tang Z."/>
            <person name="Tsuchiya D."/>
            <person name="Tu H."/>
            <person name="Vos H."/>
            <person name="Wang M."/>
            <person name="Wolf Y.I."/>
            <person name="Yamagata H."/>
            <person name="Yamada T."/>
            <person name="Ye Y."/>
            <person name="Shaw J.R."/>
            <person name="Andrews J."/>
            <person name="Crease T.J."/>
            <person name="Tang H."/>
            <person name="Lucas S.M."/>
            <person name="Robertson H.M."/>
            <person name="Bork P."/>
            <person name="Koonin E.V."/>
            <person name="Zdobnov E.M."/>
            <person name="Grigoriev I.V."/>
            <person name="Lynch M."/>
            <person name="Boore J.L."/>
        </authorList>
    </citation>
    <scope>NUCLEOTIDE SEQUENCE [LARGE SCALE GENOMIC DNA]</scope>
</reference>
<dbReference type="KEGG" id="dpx:DAPPUDRAFT_110111"/>
<proteinExistence type="predicted"/>